<gene>
    <name evidence="1" type="ORF">COMA2_80069</name>
</gene>
<evidence type="ECO:0000313" key="1">
    <source>
        <dbReference type="EMBL" id="CUS39591.1"/>
    </source>
</evidence>
<dbReference type="RefSeq" id="WP_217490821.1">
    <property type="nucleotide sequence ID" value="NZ_CZPZ01000035.1"/>
</dbReference>
<protein>
    <recommendedName>
        <fullName evidence="3">DUF2892 domain-containing protein</fullName>
    </recommendedName>
</protein>
<accession>A0A0S4LPT4</accession>
<evidence type="ECO:0000313" key="2">
    <source>
        <dbReference type="Proteomes" id="UP000198736"/>
    </source>
</evidence>
<dbReference type="STRING" id="1742973.COMA2_80069"/>
<evidence type="ECO:0008006" key="3">
    <source>
        <dbReference type="Google" id="ProtNLM"/>
    </source>
</evidence>
<sequence length="154" mass="17652">MRSNMIPATGTRVERQTAAQHNLRIRRQTERSVARHYAKSHYEITRRLRDLDHEWDIERVLEINAASVSLIGLIAGAIWHRRAFVVPAVVAGFLLQHALHGWCPPLPLFRRLGFRTAREIYIERIALKFLRGDFKDFCQEDVGNAGPLMAAASK</sequence>
<name>A0A0S4LPT4_9BACT</name>
<dbReference type="EMBL" id="CZPZ01000035">
    <property type="protein sequence ID" value="CUS39591.1"/>
    <property type="molecule type" value="Genomic_DNA"/>
</dbReference>
<organism evidence="1 2">
    <name type="scientific">Candidatus Nitrospira nitrificans</name>
    <dbReference type="NCBI Taxonomy" id="1742973"/>
    <lineage>
        <taxon>Bacteria</taxon>
        <taxon>Pseudomonadati</taxon>
        <taxon>Nitrospirota</taxon>
        <taxon>Nitrospiria</taxon>
        <taxon>Nitrospirales</taxon>
        <taxon>Nitrospiraceae</taxon>
        <taxon>Nitrospira</taxon>
    </lineage>
</organism>
<dbReference type="Proteomes" id="UP000198736">
    <property type="component" value="Unassembled WGS sequence"/>
</dbReference>
<dbReference type="AlphaFoldDB" id="A0A0S4LPT4"/>
<dbReference type="Gene3D" id="6.10.140.1340">
    <property type="match status" value="1"/>
</dbReference>
<keyword evidence="2" id="KW-1185">Reference proteome</keyword>
<reference evidence="2" key="1">
    <citation type="submission" date="2015-10" db="EMBL/GenBank/DDBJ databases">
        <authorList>
            <person name="Luecker S."/>
            <person name="Luecker S."/>
        </authorList>
    </citation>
    <scope>NUCLEOTIDE SEQUENCE [LARGE SCALE GENOMIC DNA]</scope>
</reference>
<proteinExistence type="predicted"/>